<dbReference type="AlphaFoldDB" id="A0AA37WKB0"/>
<organism evidence="2 3">
    <name type="scientific">Agaribacter marinus</name>
    <dbReference type="NCBI Taxonomy" id="1431249"/>
    <lineage>
        <taxon>Bacteria</taxon>
        <taxon>Pseudomonadati</taxon>
        <taxon>Pseudomonadota</taxon>
        <taxon>Gammaproteobacteria</taxon>
        <taxon>Alteromonadales</taxon>
        <taxon>Alteromonadaceae</taxon>
        <taxon>Agaribacter</taxon>
    </lineage>
</organism>
<dbReference type="EMBL" id="BSOT01000006">
    <property type="protein sequence ID" value="GLR71254.1"/>
    <property type="molecule type" value="Genomic_DNA"/>
</dbReference>
<proteinExistence type="predicted"/>
<comment type="caution">
    <text evidence="2">The sequence shown here is derived from an EMBL/GenBank/DDBJ whole genome shotgun (WGS) entry which is preliminary data.</text>
</comment>
<evidence type="ECO:0008006" key="4">
    <source>
        <dbReference type="Google" id="ProtNLM"/>
    </source>
</evidence>
<evidence type="ECO:0000256" key="1">
    <source>
        <dbReference type="SAM" id="SignalP"/>
    </source>
</evidence>
<reference evidence="2" key="1">
    <citation type="journal article" date="2014" name="Int. J. Syst. Evol. Microbiol.">
        <title>Complete genome sequence of Corynebacterium casei LMG S-19264T (=DSM 44701T), isolated from a smear-ripened cheese.</title>
        <authorList>
            <consortium name="US DOE Joint Genome Institute (JGI-PGF)"/>
            <person name="Walter F."/>
            <person name="Albersmeier A."/>
            <person name="Kalinowski J."/>
            <person name="Ruckert C."/>
        </authorList>
    </citation>
    <scope>NUCLEOTIDE SEQUENCE</scope>
    <source>
        <strain evidence="2">NBRC 110023</strain>
    </source>
</reference>
<name>A0AA37WKB0_9ALTE</name>
<protein>
    <recommendedName>
        <fullName evidence="4">Pullulanase</fullName>
    </recommendedName>
</protein>
<keyword evidence="3" id="KW-1185">Reference proteome</keyword>
<evidence type="ECO:0000313" key="3">
    <source>
        <dbReference type="Proteomes" id="UP001156601"/>
    </source>
</evidence>
<evidence type="ECO:0000313" key="2">
    <source>
        <dbReference type="EMBL" id="GLR71254.1"/>
    </source>
</evidence>
<dbReference type="Proteomes" id="UP001156601">
    <property type="component" value="Unassembled WGS sequence"/>
</dbReference>
<feature type="signal peptide" evidence="1">
    <location>
        <begin position="1"/>
        <end position="23"/>
    </location>
</feature>
<gene>
    <name evidence="2" type="ORF">GCM10007852_21620</name>
</gene>
<sequence length="153" mass="17545">MRIVKGKNLLIVLSTSVFLNACATMQSAENIFSNEPVNDYSNMYLRGVFNWWEASDNFKLLPIEDYKYTVTIELIADGQPYDFKVADDTWTHKLNCGLKFGNQVIELDDDIDLYCAGDSTNLQFTPNETAMYTFTLDTRDDDEPELTIVKQLQ</sequence>
<dbReference type="Gene3D" id="2.60.40.3620">
    <property type="match status" value="1"/>
</dbReference>
<dbReference type="RefSeq" id="WP_284217611.1">
    <property type="nucleotide sequence ID" value="NZ_BSOT01000006.1"/>
</dbReference>
<keyword evidence="1" id="KW-0732">Signal</keyword>
<feature type="chain" id="PRO_5041227371" description="Pullulanase" evidence="1">
    <location>
        <begin position="24"/>
        <end position="153"/>
    </location>
</feature>
<accession>A0AA37WKB0</accession>
<reference evidence="2" key="2">
    <citation type="submission" date="2023-01" db="EMBL/GenBank/DDBJ databases">
        <title>Draft genome sequence of Agaribacter marinus strain NBRC 110023.</title>
        <authorList>
            <person name="Sun Q."/>
            <person name="Mori K."/>
        </authorList>
    </citation>
    <scope>NUCLEOTIDE SEQUENCE</scope>
    <source>
        <strain evidence="2">NBRC 110023</strain>
    </source>
</reference>